<evidence type="ECO:0000256" key="5">
    <source>
        <dbReference type="ARBA" id="ARBA00023077"/>
    </source>
</evidence>
<dbReference type="InterPro" id="IPR012910">
    <property type="entry name" value="Plug_dom"/>
</dbReference>
<keyword evidence="4 8" id="KW-0812">Transmembrane</keyword>
<evidence type="ECO:0000256" key="6">
    <source>
        <dbReference type="ARBA" id="ARBA00023136"/>
    </source>
</evidence>
<keyword evidence="13" id="KW-1185">Reference proteome</keyword>
<keyword evidence="5 9" id="KW-0798">TonB box</keyword>
<dbReference type="InterPro" id="IPR036942">
    <property type="entry name" value="Beta-barrel_TonB_sf"/>
</dbReference>
<dbReference type="InterPro" id="IPR023996">
    <property type="entry name" value="TonB-dep_OMP_SusC/RagA"/>
</dbReference>
<dbReference type="STRING" id="1513896.SAMN05660841_00322"/>
<evidence type="ECO:0000256" key="9">
    <source>
        <dbReference type="RuleBase" id="RU003357"/>
    </source>
</evidence>
<dbReference type="Gene3D" id="2.40.170.20">
    <property type="entry name" value="TonB-dependent receptor, beta-barrel domain"/>
    <property type="match status" value="1"/>
</dbReference>
<dbReference type="EMBL" id="FUZF01000001">
    <property type="protein sequence ID" value="SKB40371.1"/>
    <property type="molecule type" value="Genomic_DNA"/>
</dbReference>
<dbReference type="PROSITE" id="PS52016">
    <property type="entry name" value="TONB_DEPENDENT_REC_3"/>
    <property type="match status" value="1"/>
</dbReference>
<comment type="similarity">
    <text evidence="8 9">Belongs to the TonB-dependent receptor family.</text>
</comment>
<evidence type="ECO:0000313" key="13">
    <source>
        <dbReference type="Proteomes" id="UP000190150"/>
    </source>
</evidence>
<dbReference type="OrthoDB" id="9768177at2"/>
<dbReference type="NCBIfam" id="TIGR04056">
    <property type="entry name" value="OMP_RagA_SusC"/>
    <property type="match status" value="1"/>
</dbReference>
<dbReference type="Gene3D" id="2.60.40.1120">
    <property type="entry name" value="Carboxypeptidase-like, regulatory domain"/>
    <property type="match status" value="1"/>
</dbReference>
<dbReference type="Gene3D" id="2.170.130.10">
    <property type="entry name" value="TonB-dependent receptor, plug domain"/>
    <property type="match status" value="1"/>
</dbReference>
<dbReference type="SUPFAM" id="SSF56935">
    <property type="entry name" value="Porins"/>
    <property type="match status" value="1"/>
</dbReference>
<evidence type="ECO:0000256" key="2">
    <source>
        <dbReference type="ARBA" id="ARBA00022448"/>
    </source>
</evidence>
<dbReference type="RefSeq" id="WP_079640672.1">
    <property type="nucleotide sequence ID" value="NZ_FUZF01000001.1"/>
</dbReference>
<sequence length="1196" mass="133000">MIIYDFFGSINTLIPNQINRIVKLTTFLLTAFIIQVSAHVNAQKVSLNVKNKTLGTVLESIKKQTNYNVLYPSKINQTGKLVSIQADQRELVEVLNNCFTGQPFSYIIEEKTIIVKEVPLRLQTDNKRSLLHTTDIQQERSIRGRITDSQGKPLVRATITVKGTNLKTSTDEKGEFEFKDASIGAKLSVQYLGYQTKELTATKSYVDIQLQELIAEIEEIDVVNTGYQTLHKERSAGAIAKVNMDVVANRTTSMNILQSLDGQVPGLVVNNVPNRNQLLIRGLSTTGGSTGTGTTAQPLYVVDGLVLPPTSNDNLPDIILNLNPQDVQNIEVLKDATAASIWGARAANGVIVITTKSGQFNSKTRINYNAFVNFQGKPQLDYVPMLNSQQFVQTGIEQFNVGHNSWNTVSALNGGGIQPLQMILYNLERGIISQEQANVSLDSLSRIDNSKQIKDLFYRNAMLSNQTVSISGGGDKYSYYGSASYTNTVDNVPGNKNKNYKVNLRQDYQVNNFLRFHLITDLTTGKGSSKRNLNVTSDFTPYQLFRDMDGNNLSIPFLTYQSDSVLRSSEARSRISLDYNPLDEFERGNTQTDNLLARINGGFKLNLFKGLKFEGTYGYIKGKNKIRDFESLQSYTVRKEIVQFTVAANPTVAPKYYLPTNGGRLTTINGDQHKWDIRNQLLYDNRFGKHEVMALLGQEAQENFNTTTQSRVRGFDETLLTSGSVDFATIAAPVMNTVLPTISTLASSMINDSFLTNETTTRFTSYYANGSYTYDRRYTINASWRNDQSNLFGKDKSAQNKPIWSVGGKWNISNESFMRSVPSVQQLSLRLTYGITGNSPNVGVASSRDITGPTGSAFFPGSIGMRVITPGNPNLSWERTATTNIGIDFSILNNRLSANIDMYQKKTTDLLGLVYPNSLTGFTSVVGNQGDITNKGIEANILSQNIVGREFSWSTNWIFAYNKNTVDKISMTTPITTGAQRLLSSVAEGFPAYTLFAYKYGGLDNTGAPLVTLADGSTTSARNITKPEDIVYTGTMQPVWNGGLTNNFQYKDFRLSANMVYNMGHKMRRQRFLNYGQLLTTNVHVDYMNRWKQAGDEAYTDIPGQINSSANEVNYFIYGDNNVLSSSFLKLRDITLFYNLPKEVASKIRAQGITLRAQVSNVLLWADNKYGIDPEFQDLIAPANQNTISFGINLSL</sequence>
<dbReference type="InterPro" id="IPR039426">
    <property type="entry name" value="TonB-dep_rcpt-like"/>
</dbReference>
<feature type="domain" description="TonB-dependent receptor-like beta-barrel" evidence="10">
    <location>
        <begin position="541"/>
        <end position="1162"/>
    </location>
</feature>
<evidence type="ECO:0000256" key="1">
    <source>
        <dbReference type="ARBA" id="ARBA00004571"/>
    </source>
</evidence>
<accession>A0A1T5AZ90</accession>
<evidence type="ECO:0000256" key="8">
    <source>
        <dbReference type="PROSITE-ProRule" id="PRU01360"/>
    </source>
</evidence>
<dbReference type="Proteomes" id="UP000190150">
    <property type="component" value="Unassembled WGS sequence"/>
</dbReference>
<feature type="domain" description="TonB-dependent receptor plug" evidence="11">
    <location>
        <begin position="233"/>
        <end position="350"/>
    </location>
</feature>
<evidence type="ECO:0000256" key="4">
    <source>
        <dbReference type="ARBA" id="ARBA00022692"/>
    </source>
</evidence>
<dbReference type="InterPro" id="IPR000531">
    <property type="entry name" value="Beta-barrel_TonB"/>
</dbReference>
<dbReference type="GO" id="GO:0009279">
    <property type="term" value="C:cell outer membrane"/>
    <property type="evidence" value="ECO:0007669"/>
    <property type="project" value="UniProtKB-SubCell"/>
</dbReference>
<dbReference type="SUPFAM" id="SSF49464">
    <property type="entry name" value="Carboxypeptidase regulatory domain-like"/>
    <property type="match status" value="1"/>
</dbReference>
<dbReference type="Pfam" id="PF00593">
    <property type="entry name" value="TonB_dep_Rec_b-barrel"/>
    <property type="match status" value="1"/>
</dbReference>
<evidence type="ECO:0000259" key="10">
    <source>
        <dbReference type="Pfam" id="PF00593"/>
    </source>
</evidence>
<name>A0A1T5AZ90_9SPHI</name>
<reference evidence="13" key="1">
    <citation type="submission" date="2017-02" db="EMBL/GenBank/DDBJ databases">
        <authorList>
            <person name="Varghese N."/>
            <person name="Submissions S."/>
        </authorList>
    </citation>
    <scope>NUCLEOTIDE SEQUENCE [LARGE SCALE GENOMIC DNA]</scope>
    <source>
        <strain evidence="13">DSM 24091</strain>
    </source>
</reference>
<protein>
    <submittedName>
        <fullName evidence="12">TonB-linked outer membrane protein, SusC/RagA family</fullName>
    </submittedName>
</protein>
<dbReference type="InterPro" id="IPR023997">
    <property type="entry name" value="TonB-dep_OMP_SusC/RagA_CS"/>
</dbReference>
<dbReference type="Pfam" id="PF07715">
    <property type="entry name" value="Plug"/>
    <property type="match status" value="1"/>
</dbReference>
<dbReference type="NCBIfam" id="TIGR04057">
    <property type="entry name" value="SusC_RagA_signa"/>
    <property type="match status" value="1"/>
</dbReference>
<gene>
    <name evidence="12" type="ORF">SAMN05660841_00322</name>
</gene>
<evidence type="ECO:0000256" key="7">
    <source>
        <dbReference type="ARBA" id="ARBA00023237"/>
    </source>
</evidence>
<dbReference type="AlphaFoldDB" id="A0A1T5AZ90"/>
<comment type="subcellular location">
    <subcellularLocation>
        <location evidence="1 8">Cell outer membrane</location>
        <topology evidence="1 8">Multi-pass membrane protein</topology>
    </subcellularLocation>
</comment>
<keyword evidence="3 8" id="KW-1134">Transmembrane beta strand</keyword>
<organism evidence="12 13">
    <name type="scientific">Sphingobacterium nematocida</name>
    <dbReference type="NCBI Taxonomy" id="1513896"/>
    <lineage>
        <taxon>Bacteria</taxon>
        <taxon>Pseudomonadati</taxon>
        <taxon>Bacteroidota</taxon>
        <taxon>Sphingobacteriia</taxon>
        <taxon>Sphingobacteriales</taxon>
        <taxon>Sphingobacteriaceae</taxon>
        <taxon>Sphingobacterium</taxon>
    </lineage>
</organism>
<dbReference type="Pfam" id="PF13715">
    <property type="entry name" value="CarbopepD_reg_2"/>
    <property type="match status" value="1"/>
</dbReference>
<keyword evidence="6 8" id="KW-0472">Membrane</keyword>
<dbReference type="InterPro" id="IPR008969">
    <property type="entry name" value="CarboxyPept-like_regulatory"/>
</dbReference>
<dbReference type="InterPro" id="IPR037066">
    <property type="entry name" value="Plug_dom_sf"/>
</dbReference>
<keyword evidence="2 8" id="KW-0813">Transport</keyword>
<evidence type="ECO:0000256" key="3">
    <source>
        <dbReference type="ARBA" id="ARBA00022452"/>
    </source>
</evidence>
<evidence type="ECO:0000313" key="12">
    <source>
        <dbReference type="EMBL" id="SKB40371.1"/>
    </source>
</evidence>
<keyword evidence="7 8" id="KW-0998">Cell outer membrane</keyword>
<proteinExistence type="inferred from homology"/>
<evidence type="ECO:0000259" key="11">
    <source>
        <dbReference type="Pfam" id="PF07715"/>
    </source>
</evidence>